<protein>
    <recommendedName>
        <fullName evidence="7">Peptidase M28 domain-containing protein</fullName>
    </recommendedName>
</protein>
<evidence type="ECO:0000256" key="3">
    <source>
        <dbReference type="ARBA" id="ARBA00022723"/>
    </source>
</evidence>
<dbReference type="GO" id="GO:0004177">
    <property type="term" value="F:aminopeptidase activity"/>
    <property type="evidence" value="ECO:0007669"/>
    <property type="project" value="UniProtKB-KW"/>
</dbReference>
<keyword evidence="4" id="KW-0732">Signal</keyword>
<name>A0A917DUK2_9SPHN</name>
<dbReference type="AlphaFoldDB" id="A0A917DUK2"/>
<dbReference type="EMBL" id="BMIP01000004">
    <property type="protein sequence ID" value="GGD72464.1"/>
    <property type="molecule type" value="Genomic_DNA"/>
</dbReference>
<dbReference type="InterPro" id="IPR007484">
    <property type="entry name" value="Peptidase_M28"/>
</dbReference>
<dbReference type="PANTHER" id="PTHR12147:SF56">
    <property type="entry name" value="AMINOPEPTIDASE YDR415C-RELATED"/>
    <property type="match status" value="1"/>
</dbReference>
<evidence type="ECO:0000313" key="9">
    <source>
        <dbReference type="Proteomes" id="UP000612349"/>
    </source>
</evidence>
<dbReference type="GO" id="GO:0046872">
    <property type="term" value="F:metal ion binding"/>
    <property type="evidence" value="ECO:0007669"/>
    <property type="project" value="UniProtKB-KW"/>
</dbReference>
<evidence type="ECO:0000256" key="2">
    <source>
        <dbReference type="ARBA" id="ARBA00022670"/>
    </source>
</evidence>
<dbReference type="PANTHER" id="PTHR12147">
    <property type="entry name" value="METALLOPEPTIDASE M28 FAMILY MEMBER"/>
    <property type="match status" value="1"/>
</dbReference>
<sequence length="531" mass="57453">MHATVQAPADVGLSTQTLKDVTRTLASDEFEGRAPGTVGEEKSIAYIAQRFAAAGLEPGADGSWYQDVPMVELTPDPSMTLEIAGGDAPLTLEYKRDMAVYTHRPVAHIDIADSDVVFVGYGINAPELGWNDYEGLDVRGKTVLVMVNDPDWDEETLSGPFGGKALTYYGRWPYKFEEAARQGAAAAFVIHDDQRAAYGWNVVVSSNTGTQLIVDDASESAPEANAIGWISHDAARRVLAANGQDLDALETAAGKKGFRSVPLGLRLTTRIDNTMRRIKSHNVVGVLPGAKRPGEYVMLTAHWDHLGHCEPVDGDDICNGAFDNASGTAGLVALAEAYGKAGPADRTAVFIATTGEESWLAGSEYYARHPIYPLSRTAGGVNLDGLSIYGAARDVTITGVGRHEMEADVARLARQQGQSVEAESMPENGNYFRSDHFSFAKRGVPMAYFANGQDLVEGGKARGEAAARDYIARHYHAPSDAYDPDWDWSGAIQELTLTYRLTRELADSSAWPNWTPTSEFRAIRDASADER</sequence>
<evidence type="ECO:0000256" key="5">
    <source>
        <dbReference type="ARBA" id="ARBA00022801"/>
    </source>
</evidence>
<evidence type="ECO:0000256" key="4">
    <source>
        <dbReference type="ARBA" id="ARBA00022729"/>
    </source>
</evidence>
<dbReference type="Gene3D" id="3.40.630.10">
    <property type="entry name" value="Zn peptidases"/>
    <property type="match status" value="2"/>
</dbReference>
<gene>
    <name evidence="8" type="ORF">GCM10010990_22500</name>
</gene>
<dbReference type="SUPFAM" id="SSF53187">
    <property type="entry name" value="Zn-dependent exopeptidases"/>
    <property type="match status" value="1"/>
</dbReference>
<keyword evidence="5" id="KW-0378">Hydrolase</keyword>
<feature type="domain" description="Peptidase M28" evidence="7">
    <location>
        <begin position="282"/>
        <end position="498"/>
    </location>
</feature>
<reference evidence="8" key="1">
    <citation type="journal article" date="2014" name="Int. J. Syst. Evol. Microbiol.">
        <title>Complete genome sequence of Corynebacterium casei LMG S-19264T (=DSM 44701T), isolated from a smear-ripened cheese.</title>
        <authorList>
            <consortium name="US DOE Joint Genome Institute (JGI-PGF)"/>
            <person name="Walter F."/>
            <person name="Albersmeier A."/>
            <person name="Kalinowski J."/>
            <person name="Ruckert C."/>
        </authorList>
    </citation>
    <scope>NUCLEOTIDE SEQUENCE</scope>
    <source>
        <strain evidence="8">CGMCC 1.15360</strain>
    </source>
</reference>
<reference evidence="8" key="2">
    <citation type="submission" date="2020-09" db="EMBL/GenBank/DDBJ databases">
        <authorList>
            <person name="Sun Q."/>
            <person name="Zhou Y."/>
        </authorList>
    </citation>
    <scope>NUCLEOTIDE SEQUENCE</scope>
    <source>
        <strain evidence="8">CGMCC 1.15360</strain>
    </source>
</reference>
<evidence type="ECO:0000313" key="8">
    <source>
        <dbReference type="EMBL" id="GGD72464.1"/>
    </source>
</evidence>
<keyword evidence="3" id="KW-0479">Metal-binding</keyword>
<evidence type="ECO:0000256" key="1">
    <source>
        <dbReference type="ARBA" id="ARBA00022438"/>
    </source>
</evidence>
<evidence type="ECO:0000259" key="7">
    <source>
        <dbReference type="Pfam" id="PF04389"/>
    </source>
</evidence>
<dbReference type="Pfam" id="PF04389">
    <property type="entry name" value="Peptidase_M28"/>
    <property type="match status" value="1"/>
</dbReference>
<keyword evidence="1" id="KW-0031">Aminopeptidase</keyword>
<dbReference type="GO" id="GO:0008235">
    <property type="term" value="F:metalloexopeptidase activity"/>
    <property type="evidence" value="ECO:0007669"/>
    <property type="project" value="InterPro"/>
</dbReference>
<dbReference type="InterPro" id="IPR045175">
    <property type="entry name" value="M28_fam"/>
</dbReference>
<proteinExistence type="predicted"/>
<keyword evidence="9" id="KW-1185">Reference proteome</keyword>
<keyword evidence="2" id="KW-0645">Protease</keyword>
<accession>A0A917DUK2</accession>
<organism evidence="8 9">
    <name type="scientific">Croceicoccus mobilis</name>
    <dbReference type="NCBI Taxonomy" id="1703339"/>
    <lineage>
        <taxon>Bacteria</taxon>
        <taxon>Pseudomonadati</taxon>
        <taxon>Pseudomonadota</taxon>
        <taxon>Alphaproteobacteria</taxon>
        <taxon>Sphingomonadales</taxon>
        <taxon>Erythrobacteraceae</taxon>
        <taxon>Croceicoccus</taxon>
    </lineage>
</organism>
<evidence type="ECO:0000256" key="6">
    <source>
        <dbReference type="ARBA" id="ARBA00022833"/>
    </source>
</evidence>
<dbReference type="GO" id="GO:0006508">
    <property type="term" value="P:proteolysis"/>
    <property type="evidence" value="ECO:0007669"/>
    <property type="project" value="UniProtKB-KW"/>
</dbReference>
<dbReference type="Proteomes" id="UP000612349">
    <property type="component" value="Unassembled WGS sequence"/>
</dbReference>
<comment type="caution">
    <text evidence="8">The sequence shown here is derived from an EMBL/GenBank/DDBJ whole genome shotgun (WGS) entry which is preliminary data.</text>
</comment>
<keyword evidence="6" id="KW-0862">Zinc</keyword>